<reference evidence="11 14" key="2">
    <citation type="submission" date="2024-07" db="EMBL/GenBank/DDBJ databases">
        <title>Active virus-host system and metabolic interactions in a Lokiarchaeon culture.</title>
        <authorList>
            <person name="Ponce Toledo R.I."/>
            <person name="Rodrigues Oliveira T."/>
            <person name="Schleper C."/>
        </authorList>
    </citation>
    <scope>NUCLEOTIDE SEQUENCE [LARGE SCALE GENOMIC DNA]</scope>
    <source>
        <strain evidence="11 14">B35</strain>
    </source>
</reference>
<evidence type="ECO:0000256" key="9">
    <source>
        <dbReference type="ARBA" id="ARBA00047690"/>
    </source>
</evidence>
<evidence type="ECO:0000313" key="12">
    <source>
        <dbReference type="EMBL" id="SHI78753.1"/>
    </source>
</evidence>
<feature type="transmembrane region" description="Helical" evidence="10">
    <location>
        <begin position="144"/>
        <end position="166"/>
    </location>
</feature>
<sequence length="289" mass="32200">MNVYRLEAKTDMRRFISNLQVLARIPVSVAVAAISMLGYLLYSPEFSCALFAAGFGSFFLCAGCSALNQVQEKRTDGYFSRTMSRPLPQGYISSRTALMIAVLWIALAVSFYAMTLSSRTLLLTFMVLVIYNGLYTAMKRRTPFALLIGSVAGAMPPLMGWVAAGGSMFDPLILTNFIIWYLVQIPHAWLRIYEHKEEYLSRFSPIPVSYFVITHQKMLMRVWYFAYVCSVMLFALVCTRGLGVPSLVGTILGSVFLLGSMVPLTRLITVYLFDIASACLLMGAVIVQL</sequence>
<reference evidence="12 13" key="1">
    <citation type="submission" date="2016-11" db="EMBL/GenBank/DDBJ databases">
        <authorList>
            <person name="Varghese N."/>
            <person name="Submissions S."/>
        </authorList>
    </citation>
    <scope>NUCLEOTIDE SEQUENCE [LARGE SCALE GENOMIC DNA]</scope>
    <source>
        <strain evidence="12 13">DSM 17919</strain>
    </source>
</reference>
<evidence type="ECO:0000256" key="10">
    <source>
        <dbReference type="SAM" id="Phobius"/>
    </source>
</evidence>
<dbReference type="InterPro" id="IPR006369">
    <property type="entry name" value="Protohaem_IX_farnesylTrfase"/>
</dbReference>
<dbReference type="InterPro" id="IPR044878">
    <property type="entry name" value="UbiA_sf"/>
</dbReference>
<dbReference type="Proteomes" id="UP000184001">
    <property type="component" value="Unassembled WGS sequence"/>
</dbReference>
<keyword evidence="6 10" id="KW-1133">Transmembrane helix</keyword>
<feature type="transmembrane region" description="Helical" evidence="10">
    <location>
        <begin position="224"/>
        <end position="248"/>
    </location>
</feature>
<name>A0A8G2C8B2_9BACT</name>
<evidence type="ECO:0000313" key="11">
    <source>
        <dbReference type="EMBL" id="MEZ6852902.1"/>
    </source>
</evidence>
<dbReference type="Gene3D" id="1.10.357.140">
    <property type="entry name" value="UbiA prenyltransferase"/>
    <property type="match status" value="1"/>
</dbReference>
<dbReference type="Pfam" id="PF01040">
    <property type="entry name" value="UbiA"/>
    <property type="match status" value="1"/>
</dbReference>
<feature type="transmembrane region" description="Helical" evidence="10">
    <location>
        <begin position="120"/>
        <end position="137"/>
    </location>
</feature>
<feature type="transmembrane region" description="Helical" evidence="10">
    <location>
        <begin position="91"/>
        <end position="114"/>
    </location>
</feature>
<feature type="transmembrane region" description="Helical" evidence="10">
    <location>
        <begin position="48"/>
        <end position="70"/>
    </location>
</feature>
<dbReference type="EC" id="2.5.1.141" evidence="2"/>
<evidence type="ECO:0000256" key="1">
    <source>
        <dbReference type="ARBA" id="ARBA00004141"/>
    </source>
</evidence>
<evidence type="ECO:0000313" key="14">
    <source>
        <dbReference type="Proteomes" id="UP001568358"/>
    </source>
</evidence>
<dbReference type="AlphaFoldDB" id="A0A8G2C8B2"/>
<dbReference type="GO" id="GO:0016020">
    <property type="term" value="C:membrane"/>
    <property type="evidence" value="ECO:0007669"/>
    <property type="project" value="UniProtKB-SubCell"/>
</dbReference>
<evidence type="ECO:0000256" key="5">
    <source>
        <dbReference type="ARBA" id="ARBA00022692"/>
    </source>
</evidence>
<comment type="subcellular location">
    <subcellularLocation>
        <location evidence="1">Membrane</location>
        <topology evidence="1">Multi-pass membrane protein</topology>
    </subcellularLocation>
</comment>
<keyword evidence="4 12" id="KW-0808">Transferase</keyword>
<keyword evidence="8 10" id="KW-0472">Membrane</keyword>
<evidence type="ECO:0000256" key="6">
    <source>
        <dbReference type="ARBA" id="ARBA00022989"/>
    </source>
</evidence>
<keyword evidence="14" id="KW-1185">Reference proteome</keyword>
<dbReference type="PANTHER" id="PTHR43448">
    <property type="entry name" value="PROTOHEME IX FARNESYLTRANSFERASE, MITOCHONDRIAL"/>
    <property type="match status" value="1"/>
</dbReference>
<evidence type="ECO:0000256" key="2">
    <source>
        <dbReference type="ARBA" id="ARBA00012292"/>
    </source>
</evidence>
<dbReference type="Proteomes" id="UP001568358">
    <property type="component" value="Unassembled WGS sequence"/>
</dbReference>
<accession>A0A8G2C8B2</accession>
<comment type="catalytic activity">
    <reaction evidence="9">
        <text>heme b + (2E,6E)-farnesyl diphosphate + H2O = Fe(II)-heme o + diphosphate</text>
        <dbReference type="Rhea" id="RHEA:28070"/>
        <dbReference type="ChEBI" id="CHEBI:15377"/>
        <dbReference type="ChEBI" id="CHEBI:33019"/>
        <dbReference type="ChEBI" id="CHEBI:60344"/>
        <dbReference type="ChEBI" id="CHEBI:60530"/>
        <dbReference type="ChEBI" id="CHEBI:175763"/>
        <dbReference type="EC" id="2.5.1.141"/>
    </reaction>
</comment>
<organism evidence="12 13">
    <name type="scientific">Halodesulfovibrio aestuarii</name>
    <dbReference type="NCBI Taxonomy" id="126333"/>
    <lineage>
        <taxon>Bacteria</taxon>
        <taxon>Pseudomonadati</taxon>
        <taxon>Thermodesulfobacteriota</taxon>
        <taxon>Desulfovibrionia</taxon>
        <taxon>Desulfovibrionales</taxon>
        <taxon>Desulfovibrionaceae</taxon>
        <taxon>Halodesulfovibrio</taxon>
    </lineage>
</organism>
<dbReference type="GO" id="GO:0008495">
    <property type="term" value="F:protoheme IX farnesyltransferase activity"/>
    <property type="evidence" value="ECO:0007669"/>
    <property type="project" value="UniProtKB-EC"/>
</dbReference>
<dbReference type="InterPro" id="IPR000537">
    <property type="entry name" value="UbiA_prenyltransferase"/>
</dbReference>
<dbReference type="RefSeq" id="WP_020002106.1">
    <property type="nucleotide sequence ID" value="NZ_CP192217.1"/>
</dbReference>
<gene>
    <name evidence="11" type="ORF">AB2Z07_05040</name>
    <name evidence="12" type="ORF">SAMN05660830_00992</name>
</gene>
<evidence type="ECO:0000256" key="7">
    <source>
        <dbReference type="ARBA" id="ARBA00023133"/>
    </source>
</evidence>
<feature type="transmembrane region" description="Helical" evidence="10">
    <location>
        <begin position="268"/>
        <end position="287"/>
    </location>
</feature>
<keyword evidence="7" id="KW-0350">Heme biosynthesis</keyword>
<dbReference type="PANTHER" id="PTHR43448:SF2">
    <property type="entry name" value="PROTOHEME IX FARNESYLTRANSFERASE, MITOCHONDRIAL"/>
    <property type="match status" value="1"/>
</dbReference>
<protein>
    <recommendedName>
        <fullName evidence="2">heme o synthase</fullName>
        <ecNumber evidence="2">2.5.1.141</ecNumber>
    </recommendedName>
</protein>
<evidence type="ECO:0000256" key="3">
    <source>
        <dbReference type="ARBA" id="ARBA00022475"/>
    </source>
</evidence>
<evidence type="ECO:0000313" key="13">
    <source>
        <dbReference type="Proteomes" id="UP000184001"/>
    </source>
</evidence>
<feature type="transmembrane region" description="Helical" evidence="10">
    <location>
        <begin position="21"/>
        <end position="42"/>
    </location>
</feature>
<feature type="transmembrane region" description="Helical" evidence="10">
    <location>
        <begin position="172"/>
        <end position="193"/>
    </location>
</feature>
<evidence type="ECO:0000256" key="4">
    <source>
        <dbReference type="ARBA" id="ARBA00022679"/>
    </source>
</evidence>
<dbReference type="EMBL" id="FQZR01000002">
    <property type="protein sequence ID" value="SHI78753.1"/>
    <property type="molecule type" value="Genomic_DNA"/>
</dbReference>
<comment type="caution">
    <text evidence="12">The sequence shown here is derived from an EMBL/GenBank/DDBJ whole genome shotgun (WGS) entry which is preliminary data.</text>
</comment>
<proteinExistence type="predicted"/>
<dbReference type="GO" id="GO:0006783">
    <property type="term" value="P:heme biosynthetic process"/>
    <property type="evidence" value="ECO:0007669"/>
    <property type="project" value="UniProtKB-KW"/>
</dbReference>
<dbReference type="EMBL" id="JBFSOO010000003">
    <property type="protein sequence ID" value="MEZ6852902.1"/>
    <property type="molecule type" value="Genomic_DNA"/>
</dbReference>
<keyword evidence="5 10" id="KW-0812">Transmembrane</keyword>
<keyword evidence="3" id="KW-1003">Cell membrane</keyword>
<evidence type="ECO:0000256" key="8">
    <source>
        <dbReference type="ARBA" id="ARBA00023136"/>
    </source>
</evidence>